<evidence type="ECO:0000256" key="2">
    <source>
        <dbReference type="ARBA" id="ARBA00022771"/>
    </source>
</evidence>
<evidence type="ECO:0000259" key="6">
    <source>
        <dbReference type="PROSITE" id="PS50089"/>
    </source>
</evidence>
<feature type="compositionally biased region" description="Polar residues" evidence="5">
    <location>
        <begin position="589"/>
        <end position="599"/>
    </location>
</feature>
<keyword evidence="2 4" id="KW-0863">Zinc-finger</keyword>
<dbReference type="InterPro" id="IPR045696">
    <property type="entry name" value="Ubox5_N"/>
</dbReference>
<evidence type="ECO:0000313" key="8">
    <source>
        <dbReference type="EMBL" id="MEQ2220434.1"/>
    </source>
</evidence>
<dbReference type="PANTHER" id="PTHR13492:SF2">
    <property type="entry name" value="RING FINGER PROTEIN 37"/>
    <property type="match status" value="1"/>
</dbReference>
<dbReference type="Pfam" id="PF19318">
    <property type="entry name" value="DUF5918"/>
    <property type="match status" value="2"/>
</dbReference>
<feature type="domain" description="RING-type" evidence="6">
    <location>
        <begin position="671"/>
        <end position="724"/>
    </location>
</feature>
<comment type="caution">
    <text evidence="8">The sequence shown here is derived from an EMBL/GenBank/DDBJ whole genome shotgun (WGS) entry which is preliminary data.</text>
</comment>
<organism evidence="8 9">
    <name type="scientific">Ilyodon furcidens</name>
    <name type="common">goldbreast splitfin</name>
    <dbReference type="NCBI Taxonomy" id="33524"/>
    <lineage>
        <taxon>Eukaryota</taxon>
        <taxon>Metazoa</taxon>
        <taxon>Chordata</taxon>
        <taxon>Craniata</taxon>
        <taxon>Vertebrata</taxon>
        <taxon>Euteleostomi</taxon>
        <taxon>Actinopterygii</taxon>
        <taxon>Neopterygii</taxon>
        <taxon>Teleostei</taxon>
        <taxon>Neoteleostei</taxon>
        <taxon>Acanthomorphata</taxon>
        <taxon>Ovalentaria</taxon>
        <taxon>Atherinomorphae</taxon>
        <taxon>Cyprinodontiformes</taxon>
        <taxon>Goodeidae</taxon>
        <taxon>Ilyodon</taxon>
    </lineage>
</organism>
<dbReference type="Gene3D" id="3.30.40.10">
    <property type="entry name" value="Zinc/RING finger domain, C3HC4 (zinc finger)"/>
    <property type="match status" value="2"/>
</dbReference>
<dbReference type="EMBL" id="JAHRIQ010000315">
    <property type="protein sequence ID" value="MEQ2220434.1"/>
    <property type="molecule type" value="Genomic_DNA"/>
</dbReference>
<feature type="compositionally biased region" description="Polar residues" evidence="5">
    <location>
        <begin position="496"/>
        <end position="513"/>
    </location>
</feature>
<dbReference type="PROSITE" id="PS50089">
    <property type="entry name" value="ZF_RING_2"/>
    <property type="match status" value="1"/>
</dbReference>
<dbReference type="PROSITE" id="PS00518">
    <property type="entry name" value="ZF_RING_1"/>
    <property type="match status" value="1"/>
</dbReference>
<dbReference type="CDD" id="cd16660">
    <property type="entry name" value="RING-Ubox_RNF37"/>
    <property type="match status" value="1"/>
</dbReference>
<feature type="domain" description="U-box" evidence="7">
    <location>
        <begin position="405"/>
        <end position="485"/>
    </location>
</feature>
<feature type="compositionally biased region" description="Basic and acidic residues" evidence="5">
    <location>
        <begin position="567"/>
        <end position="577"/>
    </location>
</feature>
<evidence type="ECO:0000256" key="3">
    <source>
        <dbReference type="ARBA" id="ARBA00022833"/>
    </source>
</evidence>
<keyword evidence="3" id="KW-0862">Zinc</keyword>
<proteinExistence type="predicted"/>
<dbReference type="SMART" id="SM00504">
    <property type="entry name" value="Ubox"/>
    <property type="match status" value="1"/>
</dbReference>
<name>A0ABV0SIR2_9TELE</name>
<gene>
    <name evidence="8" type="ORF">ILYODFUR_005431</name>
</gene>
<dbReference type="SMART" id="SM00184">
    <property type="entry name" value="RING"/>
    <property type="match status" value="1"/>
</dbReference>
<evidence type="ECO:0000313" key="9">
    <source>
        <dbReference type="Proteomes" id="UP001482620"/>
    </source>
</evidence>
<evidence type="ECO:0000259" key="7">
    <source>
        <dbReference type="PROSITE" id="PS51698"/>
    </source>
</evidence>
<dbReference type="InterPro" id="IPR039847">
    <property type="entry name" value="Ubox5"/>
</dbReference>
<dbReference type="Pfam" id="PF04564">
    <property type="entry name" value="U-box"/>
    <property type="match status" value="1"/>
</dbReference>
<dbReference type="InterPro" id="IPR001841">
    <property type="entry name" value="Znf_RING"/>
</dbReference>
<sequence length="737" mass="81871">MIDALWVREDPMWSYADVVKALPPENRKSVFSLERALSDPLGLINLKLCQKTDNKGNVQNVTAGSTVTRRRQCQAPAVATQAEWRFVARANAACSFNKSPNRLEDMVVNLCLAHFSTVAHCNKLCADGYDVTNIVSADPALRKRGFKLEYFLRPPLHVTLKFGFPVELCRVDVELWPWGMDRGQACKRLEISTSSDTRVLPSHVQIHQQEQSKEQMKDQNIKNREMHEHVLSQSRQSNGHQWSIQARQWDKVAQGGPQQKHFKSQPNSESNCSESEFKLVARCELREETQVSFSHSNFHPRAPFLSPPPPPLTSCRQEKLWSRGLPSLGTVTQLRVTVPFGGSASSLGLKTLAVWGQPARCCPTEEVERIKRLHEANEKRVERPVFFAPHVRETPQTLQDRLSISIPEEFLDPLTQEVMMLPMLLPSGMSVDSSTLEEYQKREATWGRPPNDPFTGVPFTSTCQPLPNPQLKSRIDHFLLQKGMVRRDGALGGQDQGQNPQASRLVTSSIKGHSQSSPSVSKISINSNCTQFTAENRDTNRTSTQMVDTESGPSSSNGTDRSNTRPLFKDSKSELDRRKKRDLSDISAKASTSDKQLFPQSKKIRNHSGVDLSCSSHEQLLSASLDEALLSALQGRPSFTSNLLHQGEGTSQSTVCQSSGFTSSSTDGKVCSACSRSVSVYSASASSIYRLTCGHLLCRACVQKESKPSNSSNISSSILCPTCQSSTLRSNIIRVHH</sequence>
<dbReference type="Proteomes" id="UP001482620">
    <property type="component" value="Unassembled WGS sequence"/>
</dbReference>
<dbReference type="InterPro" id="IPR039925">
    <property type="entry name" value="RNF37_RING-Ubox"/>
</dbReference>
<dbReference type="PANTHER" id="PTHR13492">
    <property type="entry name" value="RING FINGER PROTEIN 37"/>
    <property type="match status" value="1"/>
</dbReference>
<feature type="compositionally biased region" description="Polar residues" evidence="5">
    <location>
        <begin position="541"/>
        <end position="565"/>
    </location>
</feature>
<dbReference type="PROSITE" id="PS51698">
    <property type="entry name" value="U_BOX"/>
    <property type="match status" value="1"/>
</dbReference>
<keyword evidence="1" id="KW-0479">Metal-binding</keyword>
<feature type="region of interest" description="Disordered" evidence="5">
    <location>
        <begin position="489"/>
        <end position="601"/>
    </location>
</feature>
<keyword evidence="9" id="KW-1185">Reference proteome</keyword>
<accession>A0ABV0SIR2</accession>
<evidence type="ECO:0008006" key="10">
    <source>
        <dbReference type="Google" id="ProtNLM"/>
    </source>
</evidence>
<protein>
    <recommendedName>
        <fullName evidence="10">RING finger protein 37</fullName>
    </recommendedName>
</protein>
<evidence type="ECO:0000256" key="5">
    <source>
        <dbReference type="SAM" id="MobiDB-lite"/>
    </source>
</evidence>
<dbReference type="InterPro" id="IPR003613">
    <property type="entry name" value="Ubox_domain"/>
</dbReference>
<evidence type="ECO:0000256" key="1">
    <source>
        <dbReference type="ARBA" id="ARBA00022723"/>
    </source>
</evidence>
<dbReference type="SUPFAM" id="SSF57850">
    <property type="entry name" value="RING/U-box"/>
    <property type="match status" value="2"/>
</dbReference>
<dbReference type="InterPro" id="IPR013083">
    <property type="entry name" value="Znf_RING/FYVE/PHD"/>
</dbReference>
<reference evidence="8 9" key="1">
    <citation type="submission" date="2021-06" db="EMBL/GenBank/DDBJ databases">
        <authorList>
            <person name="Palmer J.M."/>
        </authorList>
    </citation>
    <scope>NUCLEOTIDE SEQUENCE [LARGE SCALE GENOMIC DNA]</scope>
    <source>
        <strain evidence="9">if_2019</strain>
        <tissue evidence="8">Muscle</tissue>
    </source>
</reference>
<feature type="compositionally biased region" description="Low complexity" evidence="5">
    <location>
        <begin position="514"/>
        <end position="528"/>
    </location>
</feature>
<evidence type="ECO:0000256" key="4">
    <source>
        <dbReference type="PROSITE-ProRule" id="PRU00175"/>
    </source>
</evidence>
<dbReference type="InterPro" id="IPR017907">
    <property type="entry name" value="Znf_RING_CS"/>
</dbReference>